<name>A0A3S0ZL05_CHLFR</name>
<evidence type="ECO:0000313" key="1">
    <source>
        <dbReference type="EMBL" id="RUR74883.1"/>
    </source>
</evidence>
<keyword evidence="2" id="KW-1185">Reference proteome</keyword>
<protein>
    <submittedName>
        <fullName evidence="1">Uncharacterized protein</fullName>
    </submittedName>
</protein>
<sequence>MSLTTAVTTKKYDSLIECPRCCGQGYIQAYSHIKGGVCFLCAGAKVIELRKKYIKKDKIVCRFIKGHCHQYDANWKLQWVYKETISVSFDGGETFEFVRTIEDNNREQMRSLWLWCKQNGAEMLQKNKDLETEE</sequence>
<comment type="caution">
    <text evidence="1">The sequence shown here is derived from an EMBL/GenBank/DDBJ whole genome shotgun (WGS) entry which is preliminary data.</text>
</comment>
<evidence type="ECO:0000313" key="2">
    <source>
        <dbReference type="Proteomes" id="UP000268857"/>
    </source>
</evidence>
<dbReference type="AlphaFoldDB" id="A0A3S0ZL05"/>
<dbReference type="Proteomes" id="UP000268857">
    <property type="component" value="Unassembled WGS sequence"/>
</dbReference>
<dbReference type="RefSeq" id="WP_016879492.1">
    <property type="nucleotide sequence ID" value="NZ_AJLN01000060.1"/>
</dbReference>
<proteinExistence type="predicted"/>
<dbReference type="EMBL" id="RSCJ01000027">
    <property type="protein sequence ID" value="RUR74883.1"/>
    <property type="molecule type" value="Genomic_DNA"/>
</dbReference>
<dbReference type="OrthoDB" id="6624755at2"/>
<gene>
    <name evidence="1" type="ORF">PCC6912_50610</name>
</gene>
<organism evidence="1 2">
    <name type="scientific">Chlorogloeopsis fritschii PCC 6912</name>
    <dbReference type="NCBI Taxonomy" id="211165"/>
    <lineage>
        <taxon>Bacteria</taxon>
        <taxon>Bacillati</taxon>
        <taxon>Cyanobacteriota</taxon>
        <taxon>Cyanophyceae</taxon>
        <taxon>Nostocales</taxon>
        <taxon>Chlorogloeopsidaceae</taxon>
        <taxon>Chlorogloeopsis</taxon>
    </lineage>
</organism>
<accession>A0A3S0ZL05</accession>
<dbReference type="STRING" id="211165.GCA_000317285_01840"/>
<reference evidence="1 2" key="1">
    <citation type="journal article" date="2019" name="Genome Biol. Evol.">
        <title>Day and night: Metabolic profiles and evolutionary relationships of six axenic non-marine cyanobacteria.</title>
        <authorList>
            <person name="Will S.E."/>
            <person name="Henke P."/>
            <person name="Boedeker C."/>
            <person name="Huang S."/>
            <person name="Brinkmann H."/>
            <person name="Rohde M."/>
            <person name="Jarek M."/>
            <person name="Friedl T."/>
            <person name="Seufert S."/>
            <person name="Schumacher M."/>
            <person name="Overmann J."/>
            <person name="Neumann-Schaal M."/>
            <person name="Petersen J."/>
        </authorList>
    </citation>
    <scope>NUCLEOTIDE SEQUENCE [LARGE SCALE GENOMIC DNA]</scope>
    <source>
        <strain evidence="1 2">PCC 6912</strain>
    </source>
</reference>